<accession>A0ABP0ZFZ3</accession>
<feature type="region of interest" description="Disordered" evidence="1">
    <location>
        <begin position="159"/>
        <end position="195"/>
    </location>
</feature>
<keyword evidence="3" id="KW-1185">Reference proteome</keyword>
<dbReference type="GeneID" id="92206524"/>
<evidence type="ECO:0000313" key="2">
    <source>
        <dbReference type="EMBL" id="CAK9436806.1"/>
    </source>
</evidence>
<dbReference type="EMBL" id="OZ022406">
    <property type="protein sequence ID" value="CAK9436806.1"/>
    <property type="molecule type" value="Genomic_DNA"/>
</dbReference>
<name>A0ABP0ZFZ3_9ASCO</name>
<dbReference type="Proteomes" id="UP001497383">
    <property type="component" value="Chromosome 2"/>
</dbReference>
<reference evidence="2 3" key="1">
    <citation type="submission" date="2024-03" db="EMBL/GenBank/DDBJ databases">
        <authorList>
            <person name="Brejova B."/>
        </authorList>
    </citation>
    <scope>NUCLEOTIDE SEQUENCE [LARGE SCALE GENOMIC DNA]</scope>
    <source>
        <strain evidence="2 3">CBS 14171</strain>
    </source>
</reference>
<evidence type="ECO:0000256" key="1">
    <source>
        <dbReference type="SAM" id="MobiDB-lite"/>
    </source>
</evidence>
<evidence type="ECO:0000313" key="3">
    <source>
        <dbReference type="Proteomes" id="UP001497383"/>
    </source>
</evidence>
<organism evidence="2 3">
    <name type="scientific">Lodderomyces beijingensis</name>
    <dbReference type="NCBI Taxonomy" id="1775926"/>
    <lineage>
        <taxon>Eukaryota</taxon>
        <taxon>Fungi</taxon>
        <taxon>Dikarya</taxon>
        <taxon>Ascomycota</taxon>
        <taxon>Saccharomycotina</taxon>
        <taxon>Pichiomycetes</taxon>
        <taxon>Debaryomycetaceae</taxon>
        <taxon>Candida/Lodderomyces clade</taxon>
        <taxon>Lodderomyces</taxon>
    </lineage>
</organism>
<feature type="compositionally biased region" description="Basic and acidic residues" evidence="1">
    <location>
        <begin position="159"/>
        <end position="169"/>
    </location>
</feature>
<protein>
    <submittedName>
        <fullName evidence="2">Uncharacterized protein</fullName>
    </submittedName>
</protein>
<proteinExistence type="predicted"/>
<sequence>MFKTSFTSFAFPQWFKKPEQQQQQVDPKTIPKSFNIQKDNKLVNVSMSPLSSKVKGGAAGEQGELDEEDFIEISMKSLTYAEAAALGKPKKPTVIAKPSKGIVEENQFTVLDDASDKLDKLEPATAAAAAVAGVKSAIVGGDDDLVAVVAPVDDSVEYEPFKSDDEYTRSQHYKKQQHGNNQKRRKSKSLNKAKN</sequence>
<dbReference type="RefSeq" id="XP_066828266.1">
    <property type="nucleotide sequence ID" value="XM_066971204.1"/>
</dbReference>
<gene>
    <name evidence="2" type="ORF">LODBEIA_P13280</name>
</gene>
<feature type="compositionally biased region" description="Basic residues" evidence="1">
    <location>
        <begin position="171"/>
        <end position="195"/>
    </location>
</feature>